<dbReference type="InterPro" id="IPR017087">
    <property type="entry name" value="UCP037004"/>
</dbReference>
<dbReference type="InterPro" id="IPR013560">
    <property type="entry name" value="DUF1722"/>
</dbReference>
<dbReference type="PANTHER" id="PTHR30087:SF0">
    <property type="entry name" value="INNER MEMBRANE PROTEIN"/>
    <property type="match status" value="1"/>
</dbReference>
<protein>
    <recommendedName>
        <fullName evidence="1">DUF1722 domain-containing protein</fullName>
    </recommendedName>
</protein>
<dbReference type="Proteomes" id="UP000044377">
    <property type="component" value="Unassembled WGS sequence"/>
</dbReference>
<dbReference type="AlphaFoldDB" id="A0A0G4JP63"/>
<dbReference type="OrthoDB" id="495783at2"/>
<accession>A0A0G4JP63</accession>
<dbReference type="Pfam" id="PF04463">
    <property type="entry name" value="2-thiour_desulf"/>
    <property type="match status" value="1"/>
</dbReference>
<dbReference type="Pfam" id="PF08349">
    <property type="entry name" value="DUF1722"/>
    <property type="match status" value="1"/>
</dbReference>
<reference evidence="3" key="1">
    <citation type="submission" date="2015-01" db="EMBL/GenBank/DDBJ databases">
        <authorList>
            <person name="Paterson Steve"/>
        </authorList>
    </citation>
    <scope>NUCLEOTIDE SEQUENCE [LARGE SCALE GENOMIC DNA]</scope>
    <source>
        <strain evidence="3">OBR1</strain>
    </source>
</reference>
<evidence type="ECO:0000313" key="3">
    <source>
        <dbReference type="Proteomes" id="UP000044377"/>
    </source>
</evidence>
<organism evidence="2 3">
    <name type="scientific">Brenneria goodwinii</name>
    <dbReference type="NCBI Taxonomy" id="1109412"/>
    <lineage>
        <taxon>Bacteria</taxon>
        <taxon>Pseudomonadati</taxon>
        <taxon>Pseudomonadota</taxon>
        <taxon>Gammaproteobacteria</taxon>
        <taxon>Enterobacterales</taxon>
        <taxon>Pectobacteriaceae</taxon>
        <taxon>Brenneria</taxon>
    </lineage>
</organism>
<dbReference type="STRING" id="1109412.BN1221_00110c"/>
<name>A0A0G4JP63_9GAMM</name>
<evidence type="ECO:0000259" key="1">
    <source>
        <dbReference type="Pfam" id="PF08349"/>
    </source>
</evidence>
<dbReference type="PANTHER" id="PTHR30087">
    <property type="entry name" value="INNER MEMBRANE PROTEIN"/>
    <property type="match status" value="1"/>
</dbReference>
<feature type="domain" description="DUF1722" evidence="1">
    <location>
        <begin position="193"/>
        <end position="310"/>
    </location>
</feature>
<keyword evidence="3" id="KW-1185">Reference proteome</keyword>
<dbReference type="PIRSF" id="PIRSF037004">
    <property type="entry name" value="UCP037004"/>
    <property type="match status" value="1"/>
</dbReference>
<proteinExistence type="predicted"/>
<sequence>MTLDPIPVGISACLLGNPVRFDGGHKRLAFAVEQLSPYFHFEPVCPEMAVGLPVPRPALRLIKNAEGHIILRASNGSPLDVTQQMRRFSAEKVSRLHQLCGYIVCAKSPSCGMERVKVYDASQKNARKSGTGLFTQELLRQLPWLPVEEDGRLHDPGLRENFIERVYTLHELHQIWRQGLSRGALIAFHSRYKLLLLAHSQPEYRELGRFVAGIDKWESLDDFAREYRLRLMKLMANPATRRNHTNVLMHVQGYFRRQLNSSQRQELTQLIDRYRQGVQPLLAPITLLKHYMTEYQDDYLAEQRYFEPYPEALRLRYGY</sequence>
<dbReference type="EMBL" id="CGIG01000001">
    <property type="protein sequence ID" value="CPR13712.1"/>
    <property type="molecule type" value="Genomic_DNA"/>
</dbReference>
<evidence type="ECO:0000313" key="2">
    <source>
        <dbReference type="EMBL" id="CPR13712.1"/>
    </source>
</evidence>
<dbReference type="RefSeq" id="WP_048635652.1">
    <property type="nucleotide sequence ID" value="NZ_CGIG01000001.1"/>
</dbReference>
<dbReference type="InterPro" id="IPR007553">
    <property type="entry name" value="2-thiour_desulf"/>
</dbReference>
<gene>
    <name evidence="2" type="ORF">BN1221_00110c</name>
</gene>